<dbReference type="InterPro" id="IPR001577">
    <property type="entry name" value="Peptidase_M8"/>
</dbReference>
<comment type="cofactor">
    <cofactor evidence="1">
        <name>Zn(2+)</name>
        <dbReference type="ChEBI" id="CHEBI:29105"/>
    </cofactor>
</comment>
<dbReference type="AlphaFoldDB" id="A0AAD8Y8M0"/>
<evidence type="ECO:0000256" key="7">
    <source>
        <dbReference type="ARBA" id="ARBA00023049"/>
    </source>
</evidence>
<dbReference type="GO" id="GO:0006508">
    <property type="term" value="P:proteolysis"/>
    <property type="evidence" value="ECO:0007669"/>
    <property type="project" value="UniProtKB-KW"/>
</dbReference>
<feature type="region of interest" description="Disordered" evidence="8">
    <location>
        <begin position="205"/>
        <end position="228"/>
    </location>
</feature>
<keyword evidence="10" id="KW-0732">Signal</keyword>
<evidence type="ECO:0000256" key="9">
    <source>
        <dbReference type="SAM" id="Phobius"/>
    </source>
</evidence>
<evidence type="ECO:0000256" key="8">
    <source>
        <dbReference type="SAM" id="MobiDB-lite"/>
    </source>
</evidence>
<evidence type="ECO:0000256" key="1">
    <source>
        <dbReference type="ARBA" id="ARBA00001947"/>
    </source>
</evidence>
<gene>
    <name evidence="11" type="ORF">QTG54_008271</name>
</gene>
<dbReference type="Gene3D" id="3.10.170.20">
    <property type="match status" value="1"/>
</dbReference>
<dbReference type="GO" id="GO:0016020">
    <property type="term" value="C:membrane"/>
    <property type="evidence" value="ECO:0007669"/>
    <property type="project" value="InterPro"/>
</dbReference>
<sequence>MAVRLNFITAAAAAIILHVAAARDDIGASNVLKVHQPRHAPPRPADAPDVDYENHPFDQYRHLYDDRHYHERRRRRDSKSSHQNDGLRSRIRWLKNNNDEDSMIYAQTQDVLSDNNFEETKTTESTTTNTSPTTTLDPTTDSLYKPLRIQFDVRHLIKEMEIARSSGNTIVMTKLQLLIYEVLPMTAQVWGDTLRVIPGSSAEAWLPNDGEGSNEQDAGSNPGNDGTESVLYEDPVRVFYCPDETTSGISGGADLLIYATVNRHCGGEIYIPTSRNRRTRSGNNQAQEAGGGGGTLASALSCQRDQYDRPITGSIDFCLSGMDGTSSVDVDEAIAQKESQGFGPSPNDNGENVIVGSNGASTIWDGWFGKSMDLDSPLETNGMLFSILLEWLFMAFFTDIMGAVFSPAVNVLSPLVLAYLEDSGWYRANYQSNYVHIGTFGHGAGCAFLEESCIDSDGNVPEAMEGTFATAYCDWVDTNALIGIGKTGQTLESAPEFFQYVDDNSNLRPYTFTAADYCPIPHLSQYSCFVDGGRATQEQLNAGEYYGSDSRCVETDGRGECVYRSDDDTADQPLAKCVCDSEDDTTKGCFRTPLKFSESYGPAIAQTNRANKAVFLAIVGSLVIGLAILYIVVRQWKARQNVFM</sequence>
<evidence type="ECO:0000256" key="5">
    <source>
        <dbReference type="ARBA" id="ARBA00022801"/>
    </source>
</evidence>
<comment type="similarity">
    <text evidence="2">Belongs to the peptidase M8 family.</text>
</comment>
<feature type="compositionally biased region" description="Basic and acidic residues" evidence="8">
    <location>
        <begin position="52"/>
        <end position="69"/>
    </location>
</feature>
<reference evidence="11" key="1">
    <citation type="submission" date="2023-06" db="EMBL/GenBank/DDBJ databases">
        <title>Survivors Of The Sea: Transcriptome response of Skeletonema marinoi to long-term dormancy.</title>
        <authorList>
            <person name="Pinder M.I.M."/>
            <person name="Kourtchenko O."/>
            <person name="Robertson E.K."/>
            <person name="Larsson T."/>
            <person name="Maumus F."/>
            <person name="Osuna-Cruz C.M."/>
            <person name="Vancaester E."/>
            <person name="Stenow R."/>
            <person name="Vandepoele K."/>
            <person name="Ploug H."/>
            <person name="Bruchert V."/>
            <person name="Godhe A."/>
            <person name="Topel M."/>
        </authorList>
    </citation>
    <scope>NUCLEOTIDE SEQUENCE</scope>
    <source>
        <strain evidence="11">R05AC</strain>
    </source>
</reference>
<feature type="compositionally biased region" description="Polar residues" evidence="8">
    <location>
        <begin position="211"/>
        <end position="227"/>
    </location>
</feature>
<keyword evidence="4" id="KW-0479">Metal-binding</keyword>
<feature type="compositionally biased region" description="Low complexity" evidence="8">
    <location>
        <begin position="123"/>
        <end position="141"/>
    </location>
</feature>
<feature type="region of interest" description="Disordered" evidence="8">
    <location>
        <begin position="113"/>
        <end position="141"/>
    </location>
</feature>
<dbReference type="GO" id="GO:0005737">
    <property type="term" value="C:cytoplasm"/>
    <property type="evidence" value="ECO:0007669"/>
    <property type="project" value="TreeGrafter"/>
</dbReference>
<keyword evidence="9" id="KW-1133">Transmembrane helix</keyword>
<name>A0AAD8Y8M0_9STRA</name>
<keyword evidence="7" id="KW-0482">Metalloprotease</keyword>
<dbReference type="Pfam" id="PF01457">
    <property type="entry name" value="Peptidase_M8"/>
    <property type="match status" value="1"/>
</dbReference>
<dbReference type="GO" id="GO:0046872">
    <property type="term" value="F:metal ion binding"/>
    <property type="evidence" value="ECO:0007669"/>
    <property type="project" value="UniProtKB-KW"/>
</dbReference>
<dbReference type="GO" id="GO:0007155">
    <property type="term" value="P:cell adhesion"/>
    <property type="evidence" value="ECO:0007669"/>
    <property type="project" value="InterPro"/>
</dbReference>
<evidence type="ECO:0000313" key="11">
    <source>
        <dbReference type="EMBL" id="KAK1741019.1"/>
    </source>
</evidence>
<evidence type="ECO:0000256" key="10">
    <source>
        <dbReference type="SAM" id="SignalP"/>
    </source>
</evidence>
<feature type="region of interest" description="Disordered" evidence="8">
    <location>
        <begin position="34"/>
        <end position="89"/>
    </location>
</feature>
<feature type="chain" id="PRO_5042243798" description="Subtilisin" evidence="10">
    <location>
        <begin position="23"/>
        <end position="644"/>
    </location>
</feature>
<dbReference type="PANTHER" id="PTHR10942">
    <property type="entry name" value="LEISHMANOLYSIN-LIKE PEPTIDASE"/>
    <property type="match status" value="1"/>
</dbReference>
<dbReference type="GO" id="GO:0004222">
    <property type="term" value="F:metalloendopeptidase activity"/>
    <property type="evidence" value="ECO:0007669"/>
    <property type="project" value="InterPro"/>
</dbReference>
<evidence type="ECO:0000256" key="6">
    <source>
        <dbReference type="ARBA" id="ARBA00022833"/>
    </source>
</evidence>
<dbReference type="Gene3D" id="3.90.132.10">
    <property type="entry name" value="Leishmanolysin , domain 2"/>
    <property type="match status" value="1"/>
</dbReference>
<keyword evidence="9" id="KW-0472">Membrane</keyword>
<evidence type="ECO:0000256" key="2">
    <source>
        <dbReference type="ARBA" id="ARBA00005860"/>
    </source>
</evidence>
<feature type="compositionally biased region" description="Basic and acidic residues" evidence="8">
    <location>
        <begin position="78"/>
        <end position="88"/>
    </location>
</feature>
<dbReference type="EMBL" id="JATAAI010000014">
    <property type="protein sequence ID" value="KAK1741019.1"/>
    <property type="molecule type" value="Genomic_DNA"/>
</dbReference>
<keyword evidence="12" id="KW-1185">Reference proteome</keyword>
<organism evidence="11 12">
    <name type="scientific">Skeletonema marinoi</name>
    <dbReference type="NCBI Taxonomy" id="267567"/>
    <lineage>
        <taxon>Eukaryota</taxon>
        <taxon>Sar</taxon>
        <taxon>Stramenopiles</taxon>
        <taxon>Ochrophyta</taxon>
        <taxon>Bacillariophyta</taxon>
        <taxon>Coscinodiscophyceae</taxon>
        <taxon>Thalassiosirophycidae</taxon>
        <taxon>Thalassiosirales</taxon>
        <taxon>Skeletonemataceae</taxon>
        <taxon>Skeletonema</taxon>
        <taxon>Skeletonema marinoi-dohrnii complex</taxon>
    </lineage>
</organism>
<evidence type="ECO:0000256" key="4">
    <source>
        <dbReference type="ARBA" id="ARBA00022723"/>
    </source>
</evidence>
<proteinExistence type="inferred from homology"/>
<dbReference type="PANTHER" id="PTHR10942:SF0">
    <property type="entry name" value="LEISHMANOLYSIN-LIKE PEPTIDASE"/>
    <property type="match status" value="1"/>
</dbReference>
<feature type="signal peptide" evidence="10">
    <location>
        <begin position="1"/>
        <end position="22"/>
    </location>
</feature>
<comment type="caution">
    <text evidence="11">The sequence shown here is derived from an EMBL/GenBank/DDBJ whole genome shotgun (WGS) entry which is preliminary data.</text>
</comment>
<evidence type="ECO:0000313" key="12">
    <source>
        <dbReference type="Proteomes" id="UP001224775"/>
    </source>
</evidence>
<evidence type="ECO:0000256" key="3">
    <source>
        <dbReference type="ARBA" id="ARBA00022670"/>
    </source>
</evidence>
<protein>
    <recommendedName>
        <fullName evidence="13">Subtilisin</fullName>
    </recommendedName>
</protein>
<feature type="region of interest" description="Disordered" evidence="8">
    <location>
        <begin position="272"/>
        <end position="297"/>
    </location>
</feature>
<keyword evidence="3" id="KW-0645">Protease</keyword>
<keyword evidence="5" id="KW-0378">Hydrolase</keyword>
<feature type="transmembrane region" description="Helical" evidence="9">
    <location>
        <begin position="613"/>
        <end position="633"/>
    </location>
</feature>
<dbReference type="SUPFAM" id="SSF55486">
    <property type="entry name" value="Metalloproteases ('zincins'), catalytic domain"/>
    <property type="match status" value="1"/>
</dbReference>
<accession>A0AAD8Y8M0</accession>
<dbReference type="Proteomes" id="UP001224775">
    <property type="component" value="Unassembled WGS sequence"/>
</dbReference>
<keyword evidence="6" id="KW-0862">Zinc</keyword>
<keyword evidence="9" id="KW-0812">Transmembrane</keyword>
<evidence type="ECO:0008006" key="13">
    <source>
        <dbReference type="Google" id="ProtNLM"/>
    </source>
</evidence>